<dbReference type="InterPro" id="IPR016181">
    <property type="entry name" value="Acyl_CoA_acyltransferase"/>
</dbReference>
<evidence type="ECO:0008006" key="3">
    <source>
        <dbReference type="Google" id="ProtNLM"/>
    </source>
</evidence>
<organism evidence="1 2">
    <name type="scientific">Vibrio maritimus</name>
    <dbReference type="NCBI Taxonomy" id="990268"/>
    <lineage>
        <taxon>Bacteria</taxon>
        <taxon>Pseudomonadati</taxon>
        <taxon>Pseudomonadota</taxon>
        <taxon>Gammaproteobacteria</taxon>
        <taxon>Vibrionales</taxon>
        <taxon>Vibrionaceae</taxon>
        <taxon>Vibrio</taxon>
    </lineage>
</organism>
<dbReference type="SUPFAM" id="SSF55729">
    <property type="entry name" value="Acyl-CoA N-acyltransferases (Nat)"/>
    <property type="match status" value="1"/>
</dbReference>
<reference evidence="1 2" key="2">
    <citation type="submission" date="2014-09" db="EMBL/GenBank/DDBJ databases">
        <authorList>
            <consortium name="NBRP consortium"/>
            <person name="Sawabe T."/>
            <person name="Meirelles P."/>
            <person name="Nakanishi M."/>
            <person name="Sayaka M."/>
            <person name="Hattori M."/>
            <person name="Ohkuma M."/>
        </authorList>
    </citation>
    <scope>NUCLEOTIDE SEQUENCE [LARGE SCALE GENOMIC DNA]</scope>
    <source>
        <strain evidence="1 2">JCM 19240</strain>
    </source>
</reference>
<protein>
    <recommendedName>
        <fullName evidence="3">N-acetyltransferase domain-containing protein</fullName>
    </recommendedName>
</protein>
<dbReference type="EMBL" id="BBMT01000009">
    <property type="protein sequence ID" value="GAL36104.1"/>
    <property type="molecule type" value="Genomic_DNA"/>
</dbReference>
<evidence type="ECO:0000313" key="2">
    <source>
        <dbReference type="Proteomes" id="UP000029224"/>
    </source>
</evidence>
<gene>
    <name evidence="1" type="ORF">JCM19240_1546</name>
</gene>
<dbReference type="Proteomes" id="UP000029224">
    <property type="component" value="Unassembled WGS sequence"/>
</dbReference>
<proteinExistence type="predicted"/>
<comment type="caution">
    <text evidence="1">The sequence shown here is derived from an EMBL/GenBank/DDBJ whole genome shotgun (WGS) entry which is preliminary data.</text>
</comment>
<evidence type="ECO:0000313" key="1">
    <source>
        <dbReference type="EMBL" id="GAL36104.1"/>
    </source>
</evidence>
<reference evidence="1 2" key="1">
    <citation type="submission" date="2014-09" db="EMBL/GenBank/DDBJ databases">
        <title>Vibrio maritimus JCM 19240. (C210) whole genome shotgun sequence.</title>
        <authorList>
            <person name="Sawabe T."/>
            <person name="Meirelles P."/>
            <person name="Nakanishi M."/>
            <person name="Sayaka M."/>
            <person name="Hattori M."/>
            <person name="Ohkuma M."/>
        </authorList>
    </citation>
    <scope>NUCLEOTIDE SEQUENCE [LARGE SCALE GENOMIC DNA]</scope>
    <source>
        <strain evidence="1 2">JCM 19240</strain>
    </source>
</reference>
<keyword evidence="2" id="KW-1185">Reference proteome</keyword>
<sequence>MEAMSTLIAFGREQMGARCIFAETRAGNKAAIAVCERLGLQKVNRESDDLTQMSVIRLERCY</sequence>
<name>A0A090TBJ8_9VIBR</name>
<dbReference type="Gene3D" id="3.40.630.30">
    <property type="match status" value="1"/>
</dbReference>
<dbReference type="AlphaFoldDB" id="A0A090TBJ8"/>
<accession>A0A090TBJ8</accession>